<sequence>MSSRRGWSDWPNKQNDWNISKRPKQPKLDIKINLSQSTSSSSTSNKSSVTSAATRGGGFRRTSSMPTSSMPTSSNLSPVKEAQDGFIDPVQEEFDAMEAKALAEVASAIEQEYAQSQMDKDNAESKPAPAPLTRLLPPSDFKNNGSSNFENLFSEEFATDYVEECMQLASQEMQASQAIPAAANSSFSQAYNVFSKGIDAHSSVLEAPSFKKPLAPISIPKQTSTCTGASSRFSNLPGTSKTGQTAMNSFPRANLASEQLRNVQPKITSVNPQAETEVRRLAKLNDEQASELKKLREELRTSYGEASILRAQLRQVIVDKDNQKSRTAKSTLATEMQYKEKLNEMEKLVESLNLKLQFQEAEANTAKERLKLLSSNSERLRLVEPISPGAAKQTSGPTLRTPSRQRHVSGFLNRSTFEEPCSPRRPAKRSRPNDDEERLNIDIAPPPEHVVTVPKPETRSVGEQTVFDPSETIGGQRSSPLTLSEILSDRLTGIQLATVEVCNIESLKNDHSCFDEEENIPTLSLLKTNQKSRRKLDPLDPLDSRRPTLMNCAKSLKFLMSWKDATVDCSLTKDAICQIAEECSGILHYNLILVQTVGHPSEKDLRDRDQDIVIRGSGIVPPRNMDLLDEKQWYKEEYGVEMRRSLGILSEIVFVSPFAASLVTGGLTPSDIVIKRHSFSKLPEYSCNQSIPEEDEGDRFFMMRLLCEICSTIVDQKLTIVFNGVLAGVLNLLKNCARHQVFEEKAQRYVLRVIHLVLIARPASRVLLLLVDLLTSVSSYPIIMSSLCTKCDDDDNIMEMNGLCTFTKSTCILQLLCIHFKAVTDNNRWLLINSVSEWLVAVVAQDTDSPSWILANPGSSQEPHVDCCVLITCTLIQLLSDAYEIFQQLQVQEDLSILSQLTTDSFTHEEEKHLRNTLLQIMRRSIILCLKLVQNHMFKFMGRVEGLYEVLVHGIEENQKHLKLSSGLEMYLEDLLRTEHAAWHSPSSGGQHILKNPKCNLFSDFSCDRLEL</sequence>
<name>A0AAE1HCG8_9NEOP</name>
<dbReference type="GO" id="GO:0000077">
    <property type="term" value="P:DNA damage checkpoint signaling"/>
    <property type="evidence" value="ECO:0007669"/>
    <property type="project" value="InterPro"/>
</dbReference>
<evidence type="ECO:0000256" key="2">
    <source>
        <dbReference type="SAM" id="MobiDB-lite"/>
    </source>
</evidence>
<evidence type="ECO:0000313" key="4">
    <source>
        <dbReference type="Proteomes" id="UP001219518"/>
    </source>
</evidence>
<dbReference type="Proteomes" id="UP001219518">
    <property type="component" value="Unassembled WGS sequence"/>
</dbReference>
<evidence type="ECO:0000256" key="1">
    <source>
        <dbReference type="SAM" id="Coils"/>
    </source>
</evidence>
<comment type="caution">
    <text evidence="3">The sequence shown here is derived from an EMBL/GenBank/DDBJ whole genome shotgun (WGS) entry which is preliminary data.</text>
</comment>
<feature type="coiled-coil region" evidence="1">
    <location>
        <begin position="335"/>
        <end position="376"/>
    </location>
</feature>
<dbReference type="PANTHER" id="PTHR28594:SF1">
    <property type="entry name" value="ATR-INTERACTING PROTEIN"/>
    <property type="match status" value="1"/>
</dbReference>
<keyword evidence="4" id="KW-1185">Reference proteome</keyword>
<dbReference type="InterPro" id="IPR033349">
    <property type="entry name" value="ATRIP"/>
</dbReference>
<reference evidence="3" key="2">
    <citation type="journal article" date="2023" name="BMC Genomics">
        <title>Pest status, molecular evolution, and epigenetic factors derived from the genome assembly of Frankliniella fusca, a thysanopteran phytovirus vector.</title>
        <authorList>
            <person name="Catto M.A."/>
            <person name="Labadie P.E."/>
            <person name="Jacobson A.L."/>
            <person name="Kennedy G.G."/>
            <person name="Srinivasan R."/>
            <person name="Hunt B.G."/>
        </authorList>
    </citation>
    <scope>NUCLEOTIDE SEQUENCE</scope>
    <source>
        <strain evidence="3">PL_HMW_Pooled</strain>
    </source>
</reference>
<evidence type="ECO:0000313" key="3">
    <source>
        <dbReference type="EMBL" id="KAK3918715.1"/>
    </source>
</evidence>
<feature type="compositionally biased region" description="Low complexity" evidence="2">
    <location>
        <begin position="35"/>
        <end position="51"/>
    </location>
</feature>
<protein>
    <submittedName>
        <fullName evidence="3">Ectopic P granules protein 5-like protein</fullName>
    </submittedName>
</protein>
<organism evidence="3 4">
    <name type="scientific">Frankliniella fusca</name>
    <dbReference type="NCBI Taxonomy" id="407009"/>
    <lineage>
        <taxon>Eukaryota</taxon>
        <taxon>Metazoa</taxon>
        <taxon>Ecdysozoa</taxon>
        <taxon>Arthropoda</taxon>
        <taxon>Hexapoda</taxon>
        <taxon>Insecta</taxon>
        <taxon>Pterygota</taxon>
        <taxon>Neoptera</taxon>
        <taxon>Paraneoptera</taxon>
        <taxon>Thysanoptera</taxon>
        <taxon>Terebrantia</taxon>
        <taxon>Thripoidea</taxon>
        <taxon>Thripidae</taxon>
        <taxon>Frankliniella</taxon>
    </lineage>
</organism>
<keyword evidence="1" id="KW-0175">Coiled coil</keyword>
<proteinExistence type="predicted"/>
<feature type="compositionally biased region" description="Polar residues" evidence="2">
    <location>
        <begin position="392"/>
        <end position="402"/>
    </location>
</feature>
<reference evidence="3" key="1">
    <citation type="submission" date="2021-07" db="EMBL/GenBank/DDBJ databases">
        <authorList>
            <person name="Catto M.A."/>
            <person name="Jacobson A."/>
            <person name="Kennedy G."/>
            <person name="Labadie P."/>
            <person name="Hunt B.G."/>
            <person name="Srinivasan R."/>
        </authorList>
    </citation>
    <scope>NUCLEOTIDE SEQUENCE</scope>
    <source>
        <strain evidence="3">PL_HMW_Pooled</strain>
        <tissue evidence="3">Head</tissue>
    </source>
</reference>
<accession>A0AAE1HCG8</accession>
<dbReference type="GO" id="GO:0006281">
    <property type="term" value="P:DNA repair"/>
    <property type="evidence" value="ECO:0007669"/>
    <property type="project" value="TreeGrafter"/>
</dbReference>
<feature type="compositionally biased region" description="Low complexity" evidence="2">
    <location>
        <begin position="62"/>
        <end position="74"/>
    </location>
</feature>
<feature type="region of interest" description="Disordered" evidence="2">
    <location>
        <begin position="1"/>
        <end position="83"/>
    </location>
</feature>
<gene>
    <name evidence="3" type="ORF">KUF71_007962</name>
</gene>
<feature type="compositionally biased region" description="Polar residues" evidence="2">
    <location>
        <begin position="1"/>
        <end position="18"/>
    </location>
</feature>
<dbReference type="PANTHER" id="PTHR28594">
    <property type="entry name" value="ATR-INTERACTING PROTEIN"/>
    <property type="match status" value="1"/>
</dbReference>
<feature type="region of interest" description="Disordered" evidence="2">
    <location>
        <begin position="114"/>
        <end position="141"/>
    </location>
</feature>
<dbReference type="EMBL" id="JAHWGI010000960">
    <property type="protein sequence ID" value="KAK3918715.1"/>
    <property type="molecule type" value="Genomic_DNA"/>
</dbReference>
<dbReference type="AlphaFoldDB" id="A0AAE1HCG8"/>
<feature type="region of interest" description="Disordered" evidence="2">
    <location>
        <begin position="386"/>
        <end position="441"/>
    </location>
</feature>